<protein>
    <submittedName>
        <fullName evidence="2">Uncharacterized protein</fullName>
    </submittedName>
</protein>
<evidence type="ECO:0000313" key="2">
    <source>
        <dbReference type="EMBL" id="CAI0549398.1"/>
    </source>
</evidence>
<feature type="region of interest" description="Disordered" evidence="1">
    <location>
        <begin position="65"/>
        <end position="84"/>
    </location>
</feature>
<dbReference type="AlphaFoldDB" id="A0AAV0QVY1"/>
<reference evidence="2" key="1">
    <citation type="submission" date="2022-08" db="EMBL/GenBank/DDBJ databases">
        <authorList>
            <person name="Gutierrez-Valencia J."/>
        </authorList>
    </citation>
    <scope>NUCLEOTIDE SEQUENCE</scope>
</reference>
<accession>A0AAV0QVY1</accession>
<organism evidence="2 3">
    <name type="scientific">Linum tenue</name>
    <dbReference type="NCBI Taxonomy" id="586396"/>
    <lineage>
        <taxon>Eukaryota</taxon>
        <taxon>Viridiplantae</taxon>
        <taxon>Streptophyta</taxon>
        <taxon>Embryophyta</taxon>
        <taxon>Tracheophyta</taxon>
        <taxon>Spermatophyta</taxon>
        <taxon>Magnoliopsida</taxon>
        <taxon>eudicotyledons</taxon>
        <taxon>Gunneridae</taxon>
        <taxon>Pentapetalae</taxon>
        <taxon>rosids</taxon>
        <taxon>fabids</taxon>
        <taxon>Malpighiales</taxon>
        <taxon>Linaceae</taxon>
        <taxon>Linum</taxon>
    </lineage>
</organism>
<feature type="compositionally biased region" description="Basic residues" evidence="1">
    <location>
        <begin position="67"/>
        <end position="78"/>
    </location>
</feature>
<name>A0AAV0QVY1_9ROSI</name>
<dbReference type="EMBL" id="CAMGYJ010000010">
    <property type="protein sequence ID" value="CAI0549398.1"/>
    <property type="molecule type" value="Genomic_DNA"/>
</dbReference>
<evidence type="ECO:0000313" key="3">
    <source>
        <dbReference type="Proteomes" id="UP001154282"/>
    </source>
</evidence>
<sequence>MGKARQMRVIGTTAKAPQQLEYGTKTETNENRKGQAADTNSGLLIIARRPFRNIANSRVIFPNNGRAQRRSRNQRQLRRLLGIG</sequence>
<evidence type="ECO:0000256" key="1">
    <source>
        <dbReference type="SAM" id="MobiDB-lite"/>
    </source>
</evidence>
<gene>
    <name evidence="2" type="ORF">LITE_LOCUS45137</name>
</gene>
<proteinExistence type="predicted"/>
<comment type="caution">
    <text evidence="2">The sequence shown here is derived from an EMBL/GenBank/DDBJ whole genome shotgun (WGS) entry which is preliminary data.</text>
</comment>
<keyword evidence="3" id="KW-1185">Reference proteome</keyword>
<feature type="region of interest" description="Disordered" evidence="1">
    <location>
        <begin position="1"/>
        <end position="38"/>
    </location>
</feature>
<dbReference type="Proteomes" id="UP001154282">
    <property type="component" value="Unassembled WGS sequence"/>
</dbReference>